<comment type="pathway">
    <text evidence="3">Amino-acid biosynthesis; ergothioneine biosynthesis.</text>
</comment>
<feature type="domain" description="DinB-like" evidence="5">
    <location>
        <begin position="19"/>
        <end position="154"/>
    </location>
</feature>
<evidence type="ECO:0000256" key="1">
    <source>
        <dbReference type="ARBA" id="ARBA00023002"/>
    </source>
</evidence>
<dbReference type="Pfam" id="PF03781">
    <property type="entry name" value="FGE-sulfatase"/>
    <property type="match status" value="2"/>
</dbReference>
<keyword evidence="2" id="KW-0408">Iron</keyword>
<dbReference type="InterPro" id="IPR051043">
    <property type="entry name" value="Sulfatase_Mod_Factor_Kinase"/>
</dbReference>
<dbReference type="Gene3D" id="3.90.1580.10">
    <property type="entry name" value="paralog of FGE (formylglycine-generating enzyme)"/>
    <property type="match status" value="2"/>
</dbReference>
<evidence type="ECO:0000259" key="4">
    <source>
        <dbReference type="Pfam" id="PF03781"/>
    </source>
</evidence>
<dbReference type="EMBL" id="PUIB01000005">
    <property type="protein sequence ID" value="PQO41671.1"/>
    <property type="molecule type" value="Genomic_DNA"/>
</dbReference>
<dbReference type="InterPro" id="IPR016187">
    <property type="entry name" value="CTDL_fold"/>
</dbReference>
<sequence>MSSSPTQHRPPTAELLPRYEAVRQFTQTLCDPLEIEDYVIQSMPDASPVRWHLAHTTWFFETFVLKPFASAYQPANAAFEYLFNSYYNGIGEQFPRAKRGLLTRPTVAEVFEYRRHVDRDIETLLLEAAPDIAEEIASLVELGLHHEQQHQELMLTDLKHLLAQNPLYPAYHPSCDNAQPSRPAELTWHATSGGIYSIGHAGNGFAYDNESPRHDTLLHDFDLANRLTTNGEYLAFVEAGGYRRPELWLSLGWNAVQTEPWTAPLYWLKRDNAWFEFTLAGLQPLELAAPVTHISYFEADAFARWQGKRLPLEAEWEVASAALPLRGNFVESGQFHPAPAEDSEGLEQMLGDAWEWTASPYTPYPGYKPVEGAIGEYNGKFMCNQHVLRGGSCATSASHIRRTYRNFFPPEARWQFTGIRLAK</sequence>
<reference evidence="6 7" key="1">
    <citation type="submission" date="2018-02" db="EMBL/GenBank/DDBJ databases">
        <title>Comparative genomes isolates from brazilian mangrove.</title>
        <authorList>
            <person name="Araujo J.E."/>
            <person name="Taketani R.G."/>
            <person name="Silva M.C.P."/>
            <person name="Loureco M.V."/>
            <person name="Andreote F.D."/>
        </authorList>
    </citation>
    <scope>NUCLEOTIDE SEQUENCE [LARGE SCALE GENOMIC DNA]</scope>
    <source>
        <strain evidence="6 7">NAP PRIS-MGV</strain>
    </source>
</reference>
<dbReference type="InterPro" id="IPR005532">
    <property type="entry name" value="SUMF_dom"/>
</dbReference>
<dbReference type="SUPFAM" id="SSF56436">
    <property type="entry name" value="C-type lectin-like"/>
    <property type="match status" value="1"/>
</dbReference>
<dbReference type="AlphaFoldDB" id="A0A2S8GBL7"/>
<evidence type="ECO:0000256" key="2">
    <source>
        <dbReference type="ARBA" id="ARBA00023004"/>
    </source>
</evidence>
<dbReference type="PANTHER" id="PTHR23150:SF36">
    <property type="entry name" value="HERCYNINE OXYGENASE"/>
    <property type="match status" value="1"/>
</dbReference>
<dbReference type="Proteomes" id="UP000239388">
    <property type="component" value="Unassembled WGS sequence"/>
</dbReference>
<dbReference type="PANTHER" id="PTHR23150">
    <property type="entry name" value="SULFATASE MODIFYING FACTOR 1, 2"/>
    <property type="match status" value="1"/>
</dbReference>
<dbReference type="Pfam" id="PF12867">
    <property type="entry name" value="DinB_2"/>
    <property type="match status" value="1"/>
</dbReference>
<dbReference type="OrthoDB" id="9812426at2"/>
<dbReference type="SUPFAM" id="SSF109854">
    <property type="entry name" value="DinB/YfiT-like putative metalloenzymes"/>
    <property type="match status" value="1"/>
</dbReference>
<protein>
    <submittedName>
        <fullName evidence="6">Ergothioneine biosynthesis protein EgtB</fullName>
    </submittedName>
</protein>
<dbReference type="GO" id="GO:0052699">
    <property type="term" value="P:ergothioneine biosynthetic process"/>
    <property type="evidence" value="ECO:0007669"/>
    <property type="project" value="InterPro"/>
</dbReference>
<dbReference type="RefSeq" id="WP_105351412.1">
    <property type="nucleotide sequence ID" value="NZ_PUIB01000005.1"/>
</dbReference>
<comment type="caution">
    <text evidence="6">The sequence shown here is derived from an EMBL/GenBank/DDBJ whole genome shotgun (WGS) entry which is preliminary data.</text>
</comment>
<gene>
    <name evidence="6" type="ORF">C5Y98_02810</name>
</gene>
<evidence type="ECO:0000313" key="7">
    <source>
        <dbReference type="Proteomes" id="UP000239388"/>
    </source>
</evidence>
<feature type="domain" description="Sulfatase-modifying factor enzyme-like" evidence="4">
    <location>
        <begin position="343"/>
        <end position="423"/>
    </location>
</feature>
<organism evidence="6 7">
    <name type="scientific">Blastopirellula marina</name>
    <dbReference type="NCBI Taxonomy" id="124"/>
    <lineage>
        <taxon>Bacteria</taxon>
        <taxon>Pseudomonadati</taxon>
        <taxon>Planctomycetota</taxon>
        <taxon>Planctomycetia</taxon>
        <taxon>Pirellulales</taxon>
        <taxon>Pirellulaceae</taxon>
        <taxon>Blastopirellula</taxon>
    </lineage>
</organism>
<dbReference type="InterPro" id="IPR017806">
    <property type="entry name" value="EgtB"/>
</dbReference>
<evidence type="ECO:0000259" key="5">
    <source>
        <dbReference type="Pfam" id="PF12867"/>
    </source>
</evidence>
<dbReference type="InterPro" id="IPR034660">
    <property type="entry name" value="DinB/YfiT-like"/>
</dbReference>
<proteinExistence type="predicted"/>
<dbReference type="InterPro" id="IPR042095">
    <property type="entry name" value="SUMF_sf"/>
</dbReference>
<evidence type="ECO:0000313" key="6">
    <source>
        <dbReference type="EMBL" id="PQO41671.1"/>
    </source>
</evidence>
<name>A0A2S8GBL7_9BACT</name>
<dbReference type="InterPro" id="IPR024775">
    <property type="entry name" value="DinB-like"/>
</dbReference>
<evidence type="ECO:0000256" key="3">
    <source>
        <dbReference type="ARBA" id="ARBA00037882"/>
    </source>
</evidence>
<feature type="domain" description="Sulfatase-modifying factor enzyme-like" evidence="4">
    <location>
        <begin position="192"/>
        <end position="337"/>
    </location>
</feature>
<accession>A0A2S8GBL7</accession>
<keyword evidence="1" id="KW-0560">Oxidoreductase</keyword>
<dbReference type="NCBIfam" id="TIGR03440">
    <property type="entry name" value="egtB_TIGR03440"/>
    <property type="match status" value="1"/>
</dbReference>